<keyword evidence="2" id="KW-1185">Reference proteome</keyword>
<evidence type="ECO:0000313" key="1">
    <source>
        <dbReference type="EMBL" id="CAJ0737640.1"/>
    </source>
</evidence>
<comment type="caution">
    <text evidence="1">The sequence shown here is derived from an EMBL/GenBank/DDBJ whole genome shotgun (WGS) entry which is preliminary data.</text>
</comment>
<name>A0AB72X4F2_9RALS</name>
<proteinExistence type="predicted"/>
<organism evidence="1 2">
    <name type="scientific">Ralstonia edaphi</name>
    <dbReference type="NCBI Taxonomy" id="3058599"/>
    <lineage>
        <taxon>Bacteria</taxon>
        <taxon>Pseudomonadati</taxon>
        <taxon>Pseudomonadota</taxon>
        <taxon>Betaproteobacteria</taxon>
        <taxon>Burkholderiales</taxon>
        <taxon>Burkholderiaceae</taxon>
        <taxon>Ralstonia</taxon>
    </lineage>
</organism>
<dbReference type="RefSeq" id="WP_316898700.1">
    <property type="nucleotide sequence ID" value="NZ_CATWHI010000001.1"/>
</dbReference>
<evidence type="ECO:0000313" key="2">
    <source>
        <dbReference type="Proteomes" id="UP001189225"/>
    </source>
</evidence>
<gene>
    <name evidence="1" type="ORF">R16034_00796</name>
</gene>
<accession>A0AB72X4F2</accession>
<dbReference type="Proteomes" id="UP001189225">
    <property type="component" value="Unassembled WGS sequence"/>
</dbReference>
<protein>
    <submittedName>
        <fullName evidence="1">Uncharacterized protein</fullName>
    </submittedName>
</protein>
<reference evidence="1 2" key="1">
    <citation type="submission" date="2023-07" db="EMBL/GenBank/DDBJ databases">
        <authorList>
            <person name="Peeters C."/>
        </authorList>
    </citation>
    <scope>NUCLEOTIDE SEQUENCE [LARGE SCALE GENOMIC DNA]</scope>
    <source>
        <strain evidence="1 2">R-16034</strain>
    </source>
</reference>
<dbReference type="AlphaFoldDB" id="A0AB72X4F2"/>
<dbReference type="EMBL" id="CATWHI010000001">
    <property type="protein sequence ID" value="CAJ0737640.1"/>
    <property type="molecule type" value="Genomic_DNA"/>
</dbReference>
<sequence length="185" mass="20411">MAVTDTHEEKDTLAVDVLLPGHEARVTTPLFLHSKKALIEREGGRCFICNATAEESGHPLEAHHHPIERSLANLINWELVAAQAKAGEFGQRAAAFDWDGFFKDAKTVTAPAVPGKPAAQYMVPADPYLFVDDMTVNGLLLCKQHHTGKDAGIHDMPFPLWIAQRYAIEGYQFTPNEVIHHADGH</sequence>